<keyword evidence="6" id="KW-0812">Transmembrane</keyword>
<keyword evidence="3" id="KW-0133">Cell shape</keyword>
<evidence type="ECO:0000256" key="4">
    <source>
        <dbReference type="ARBA" id="ARBA00032089"/>
    </source>
</evidence>
<accession>A0A382W038</accession>
<dbReference type="Gene3D" id="2.40.10.350">
    <property type="entry name" value="Rod shape-determining protein MreC, domain 2"/>
    <property type="match status" value="1"/>
</dbReference>
<dbReference type="GO" id="GO:0008360">
    <property type="term" value="P:regulation of cell shape"/>
    <property type="evidence" value="ECO:0007669"/>
    <property type="project" value="UniProtKB-KW"/>
</dbReference>
<dbReference type="PANTHER" id="PTHR34138">
    <property type="entry name" value="CELL SHAPE-DETERMINING PROTEIN MREC"/>
    <property type="match status" value="1"/>
</dbReference>
<dbReference type="InterPro" id="IPR042175">
    <property type="entry name" value="Cell/Rod_MreC_2"/>
</dbReference>
<feature type="coiled-coil region" evidence="5">
    <location>
        <begin position="63"/>
        <end position="90"/>
    </location>
</feature>
<evidence type="ECO:0000256" key="6">
    <source>
        <dbReference type="SAM" id="Phobius"/>
    </source>
</evidence>
<reference evidence="8" key="1">
    <citation type="submission" date="2018-05" db="EMBL/GenBank/DDBJ databases">
        <authorList>
            <person name="Lanie J.A."/>
            <person name="Ng W.-L."/>
            <person name="Kazmierczak K.M."/>
            <person name="Andrzejewski T.M."/>
            <person name="Davidsen T.M."/>
            <person name="Wayne K.J."/>
            <person name="Tettelin H."/>
            <person name="Glass J.I."/>
            <person name="Rusch D."/>
            <person name="Podicherti R."/>
            <person name="Tsui H.-C.T."/>
            <person name="Winkler M.E."/>
        </authorList>
    </citation>
    <scope>NUCLEOTIDE SEQUENCE</scope>
</reference>
<name>A0A382W038_9ZZZZ</name>
<comment type="similarity">
    <text evidence="1">Belongs to the MreC family.</text>
</comment>
<evidence type="ECO:0000313" key="8">
    <source>
        <dbReference type="EMBL" id="SVD51501.1"/>
    </source>
</evidence>
<dbReference type="InterPro" id="IPR055342">
    <property type="entry name" value="MreC_beta-barrel_core"/>
</dbReference>
<dbReference type="AlphaFoldDB" id="A0A382W038"/>
<protein>
    <recommendedName>
        <fullName evidence="2">Cell shape-determining protein MreC</fullName>
    </recommendedName>
    <alternativeName>
        <fullName evidence="4">Cell shape protein MreC</fullName>
    </alternativeName>
</protein>
<keyword evidence="6" id="KW-0472">Membrane</keyword>
<dbReference type="EMBL" id="UINC01155572">
    <property type="protein sequence ID" value="SVD51501.1"/>
    <property type="molecule type" value="Genomic_DNA"/>
</dbReference>
<organism evidence="8">
    <name type="scientific">marine metagenome</name>
    <dbReference type="NCBI Taxonomy" id="408172"/>
    <lineage>
        <taxon>unclassified sequences</taxon>
        <taxon>metagenomes</taxon>
        <taxon>ecological metagenomes</taxon>
    </lineage>
</organism>
<dbReference type="GO" id="GO:0005886">
    <property type="term" value="C:plasma membrane"/>
    <property type="evidence" value="ECO:0007669"/>
    <property type="project" value="TreeGrafter"/>
</dbReference>
<keyword evidence="5" id="KW-0175">Coiled coil</keyword>
<evidence type="ECO:0000259" key="7">
    <source>
        <dbReference type="Pfam" id="PF04085"/>
    </source>
</evidence>
<feature type="non-terminal residue" evidence="8">
    <location>
        <position position="236"/>
    </location>
</feature>
<sequence>MNLRPYVYAAGFVLGLATVLLALSPRSAGQVKLAAGSFFVPLYSAEAGLQRVRNYAANKTASREELLKQNQRLALTNEVLRIQIQQLRATAEENKTLRVQVAFAATNQWKLRLGQVIGRDPANWWRTLQIDLGSQHGVREGLPVLTPDGLVGRVHEVHPSRSRVALIGDPACRLSINVQPSRENGILTADGATVFDHTIVNLQFLPAHTEARAGDPIVTSGLGRLFPRGIPVGKLL</sequence>
<gene>
    <name evidence="8" type="ORF">METZ01_LOCUS404355</name>
</gene>
<evidence type="ECO:0000256" key="3">
    <source>
        <dbReference type="ARBA" id="ARBA00022960"/>
    </source>
</evidence>
<feature type="domain" description="Rod shape-determining protein MreC beta-barrel core" evidence="7">
    <location>
        <begin position="116"/>
        <end position="234"/>
    </location>
</feature>
<dbReference type="Pfam" id="PF04085">
    <property type="entry name" value="MreC"/>
    <property type="match status" value="1"/>
</dbReference>
<evidence type="ECO:0000256" key="2">
    <source>
        <dbReference type="ARBA" id="ARBA00013855"/>
    </source>
</evidence>
<dbReference type="InterPro" id="IPR042177">
    <property type="entry name" value="Cell/Rod_1"/>
</dbReference>
<evidence type="ECO:0000256" key="1">
    <source>
        <dbReference type="ARBA" id="ARBA00009369"/>
    </source>
</evidence>
<dbReference type="InterPro" id="IPR007221">
    <property type="entry name" value="MreC"/>
</dbReference>
<dbReference type="Gene3D" id="2.40.10.340">
    <property type="entry name" value="Rod shape-determining protein MreC, domain 1"/>
    <property type="match status" value="1"/>
</dbReference>
<proteinExistence type="inferred from homology"/>
<feature type="transmembrane region" description="Helical" evidence="6">
    <location>
        <begin position="6"/>
        <end position="23"/>
    </location>
</feature>
<evidence type="ECO:0000256" key="5">
    <source>
        <dbReference type="SAM" id="Coils"/>
    </source>
</evidence>
<dbReference type="PANTHER" id="PTHR34138:SF1">
    <property type="entry name" value="CELL SHAPE-DETERMINING PROTEIN MREC"/>
    <property type="match status" value="1"/>
</dbReference>
<dbReference type="PIRSF" id="PIRSF038471">
    <property type="entry name" value="MreC"/>
    <property type="match status" value="1"/>
</dbReference>
<keyword evidence="6" id="KW-1133">Transmembrane helix</keyword>